<dbReference type="GeneID" id="54466266"/>
<feature type="compositionally biased region" description="Low complexity" evidence="2">
    <location>
        <begin position="12"/>
        <end position="27"/>
    </location>
</feature>
<feature type="compositionally biased region" description="Polar residues" evidence="2">
    <location>
        <begin position="29"/>
        <end position="50"/>
    </location>
</feature>
<evidence type="ECO:0000256" key="2">
    <source>
        <dbReference type="SAM" id="MobiDB-lite"/>
    </source>
</evidence>
<dbReference type="AlphaFoldDB" id="A0A6A6YV67"/>
<protein>
    <submittedName>
        <fullName evidence="3 5">Uncharacterized protein</fullName>
    </submittedName>
</protein>
<keyword evidence="4" id="KW-1185">Reference proteome</keyword>
<gene>
    <name evidence="3 5" type="ORF">BDZ99DRAFT_519100</name>
</gene>
<name>A0A6A6YV67_9PEZI</name>
<evidence type="ECO:0000313" key="4">
    <source>
        <dbReference type="Proteomes" id="UP000504636"/>
    </source>
</evidence>
<feature type="coiled-coil region" evidence="1">
    <location>
        <begin position="411"/>
        <end position="485"/>
    </location>
</feature>
<organism evidence="3">
    <name type="scientific">Mytilinidion resinicola</name>
    <dbReference type="NCBI Taxonomy" id="574789"/>
    <lineage>
        <taxon>Eukaryota</taxon>
        <taxon>Fungi</taxon>
        <taxon>Dikarya</taxon>
        <taxon>Ascomycota</taxon>
        <taxon>Pezizomycotina</taxon>
        <taxon>Dothideomycetes</taxon>
        <taxon>Pleosporomycetidae</taxon>
        <taxon>Mytilinidiales</taxon>
        <taxon>Mytilinidiaceae</taxon>
        <taxon>Mytilinidion</taxon>
    </lineage>
</organism>
<evidence type="ECO:0000256" key="1">
    <source>
        <dbReference type="SAM" id="Coils"/>
    </source>
</evidence>
<feature type="compositionally biased region" description="Polar residues" evidence="2">
    <location>
        <begin position="1"/>
        <end position="11"/>
    </location>
</feature>
<proteinExistence type="predicted"/>
<keyword evidence="1" id="KW-0175">Coiled coil</keyword>
<feature type="region of interest" description="Disordered" evidence="2">
    <location>
        <begin position="1"/>
        <end position="52"/>
    </location>
</feature>
<dbReference type="RefSeq" id="XP_033578821.1">
    <property type="nucleotide sequence ID" value="XM_033725373.1"/>
</dbReference>
<feature type="coiled-coil region" evidence="1">
    <location>
        <begin position="133"/>
        <end position="205"/>
    </location>
</feature>
<dbReference type="EMBL" id="MU003698">
    <property type="protein sequence ID" value="KAF2811857.1"/>
    <property type="molecule type" value="Genomic_DNA"/>
</dbReference>
<feature type="coiled-coil region" evidence="1">
    <location>
        <begin position="566"/>
        <end position="593"/>
    </location>
</feature>
<reference evidence="5" key="2">
    <citation type="submission" date="2020-04" db="EMBL/GenBank/DDBJ databases">
        <authorList>
            <consortium name="NCBI Genome Project"/>
        </authorList>
    </citation>
    <scope>NUCLEOTIDE SEQUENCE</scope>
    <source>
        <strain evidence="5">CBS 304.34</strain>
    </source>
</reference>
<accession>A0A6A6YV67</accession>
<dbReference type="OrthoDB" id="3936636at2759"/>
<dbReference type="Proteomes" id="UP000504636">
    <property type="component" value="Unplaced"/>
</dbReference>
<dbReference type="Gene3D" id="1.10.287.1490">
    <property type="match status" value="1"/>
</dbReference>
<evidence type="ECO:0000313" key="5">
    <source>
        <dbReference type="RefSeq" id="XP_033578821.1"/>
    </source>
</evidence>
<reference evidence="3 5" key="1">
    <citation type="journal article" date="2020" name="Stud. Mycol.">
        <title>101 Dothideomycetes genomes: a test case for predicting lifestyles and emergence of pathogens.</title>
        <authorList>
            <person name="Haridas S."/>
            <person name="Albert R."/>
            <person name="Binder M."/>
            <person name="Bloem J."/>
            <person name="Labutti K."/>
            <person name="Salamov A."/>
            <person name="Andreopoulos B."/>
            <person name="Baker S."/>
            <person name="Barry K."/>
            <person name="Bills G."/>
            <person name="Bluhm B."/>
            <person name="Cannon C."/>
            <person name="Castanera R."/>
            <person name="Culley D."/>
            <person name="Daum C."/>
            <person name="Ezra D."/>
            <person name="Gonzalez J."/>
            <person name="Henrissat B."/>
            <person name="Kuo A."/>
            <person name="Liang C."/>
            <person name="Lipzen A."/>
            <person name="Lutzoni F."/>
            <person name="Magnuson J."/>
            <person name="Mondo S."/>
            <person name="Nolan M."/>
            <person name="Ohm R."/>
            <person name="Pangilinan J."/>
            <person name="Park H.-J."/>
            <person name="Ramirez L."/>
            <person name="Alfaro M."/>
            <person name="Sun H."/>
            <person name="Tritt A."/>
            <person name="Yoshinaga Y."/>
            <person name="Zwiers L.-H."/>
            <person name="Turgeon B."/>
            <person name="Goodwin S."/>
            <person name="Spatafora J."/>
            <person name="Crous P."/>
            <person name="Grigoriev I."/>
        </authorList>
    </citation>
    <scope>NUCLEOTIDE SEQUENCE</scope>
    <source>
        <strain evidence="3 5">CBS 304.34</strain>
    </source>
</reference>
<reference evidence="5" key="3">
    <citation type="submission" date="2025-04" db="UniProtKB">
        <authorList>
            <consortium name="RefSeq"/>
        </authorList>
    </citation>
    <scope>IDENTIFICATION</scope>
    <source>
        <strain evidence="5">CBS 304.34</strain>
    </source>
</reference>
<evidence type="ECO:0000313" key="3">
    <source>
        <dbReference type="EMBL" id="KAF2811857.1"/>
    </source>
</evidence>
<sequence>MPPPEQTSNLRNAATNSSANPNSAPSPIDTDTSSTAVVPRSGSGSSTPQQRIAPVARMMAPLNASAIATTTKSSLILDPLRQFGKALLDVMEARGEVDVVRQQLVLSNLQAGRKSGDKQSWGAKAIGEMSEGNKALNLLYEKKEAKYEELLAAQETATQTLASVLSTTTQTTASTTSTSELKQMLDQKDDELLQLKTQMTEMSRTFVDIKNQFNQNKDNKAIRQKKDDEVRSEFDKLIVRQGDHQTRIYELELGSDNYAKRISRLEGDTDIVWKRTARLEEEMDHEMKRTISNATKAQVQKTVPLEMDALKDTIRKDIKRIEGDFGSKHKNLEEAQLRQANQLSETSKSVKDVEENLKAEGKQIADLSTKIGGVESRVGTFENWVSGQVKALEERISENAGGGDASTPKDFSELSDDVQSHEIAIQALQKKVHGLDASQLQDFMSTFEDHKNDVQGHKEDTDKKLEEFEQRLSKTEGTVDEMDKKRLPNVAVKLTEVHNRLSTQAQSPSPRMTNANMNVQNGVSAPLISREAAGNAAIEAIIRDIQNRYNHMSQHLNNIAPRMQQADNQAKDVDDLNRRVKTIEQDLECCQDGIRDVEDRVNNMTTDELVKAMVDVGLPQWKSHFPAASKFEAETENARREIGVLKNHLTTLHQSLQRFQGDLQAKDVKITQTGDRAELAMTTVQQVTREVSKIQNETKESTARLDREVKYSTTRLSGVERDLGTMEYKVSKIEKMSEGHLDSVVVLQAAVEEVNRRLNSPCKLPEWEKH</sequence>